<reference evidence="8" key="1">
    <citation type="submission" date="2022-03" db="EMBL/GenBank/DDBJ databases">
        <authorList>
            <person name="Sayadi A."/>
        </authorList>
    </citation>
    <scope>NUCLEOTIDE SEQUENCE</scope>
</reference>
<name>A0A9P0L3B1_ACAOB</name>
<keyword evidence="6" id="KW-0325">Glycoprotein</keyword>
<sequence length="487" mass="55260">MGIKLVILTILIYCLANDNVVNSLLNPHRPHEVEYLKEDVGGPLILTPLLEQNKTREAREASKVSLDGVANTIESYSGYFTVNKRFNSNQFFWFFPSKGDYKNDPVLLWLQGGPGVSSLFGLLTENGPIMVNKKSQLEIREHTWTNNHSVLYIDNPVGAGFSFTDNDNGYARNQTQVGNELYIALQQFFTLFPELRGNDFFITGESYAGKYIPALAHTIHKNNPTAPKKINLKGLAIGNGYIDPLYQKGYAQYLYQVGLVDLNTSRVIKKCEDKGKYNDEIQAVKYITEQKYLDAANAFEEVQEIMNIANGNISFYNYLEVTDPDSEIPMDIYLNKPETRQAIHVGNVTFGSKKAYANLFEDMPKSMSPWFVEAVNNYRVLLYTGQLDICVAYPLTLNLLKNIEFNDIGGYRKAHRKIWNVGKEIAGYSKTYGNFTEVLVRNAGHMVPTDQPKWAENMITSFTRNTDIGRNRQYSPIQSYGMCMTTK</sequence>
<keyword evidence="5 7" id="KW-0378">Hydrolase</keyword>
<keyword evidence="4 7" id="KW-0732">Signal</keyword>
<keyword evidence="2 7" id="KW-0121">Carboxypeptidase</keyword>
<dbReference type="Gene3D" id="3.40.50.1820">
    <property type="entry name" value="alpha/beta hydrolase"/>
    <property type="match status" value="1"/>
</dbReference>
<dbReference type="GO" id="GO:0004185">
    <property type="term" value="F:serine-type carboxypeptidase activity"/>
    <property type="evidence" value="ECO:0007669"/>
    <property type="project" value="UniProtKB-UniRule"/>
</dbReference>
<dbReference type="GO" id="GO:0006508">
    <property type="term" value="P:proteolysis"/>
    <property type="evidence" value="ECO:0007669"/>
    <property type="project" value="UniProtKB-KW"/>
</dbReference>
<comment type="caution">
    <text evidence="8">The sequence shown here is derived from an EMBL/GenBank/DDBJ whole genome shotgun (WGS) entry which is preliminary data.</text>
</comment>
<dbReference type="Pfam" id="PF00450">
    <property type="entry name" value="Peptidase_S10"/>
    <property type="match status" value="1"/>
</dbReference>
<dbReference type="OrthoDB" id="443318at2759"/>
<protein>
    <recommendedName>
        <fullName evidence="7">Carboxypeptidase</fullName>
        <ecNumber evidence="7">3.4.16.-</ecNumber>
    </recommendedName>
</protein>
<evidence type="ECO:0000256" key="6">
    <source>
        <dbReference type="ARBA" id="ARBA00023180"/>
    </source>
</evidence>
<gene>
    <name evidence="8" type="ORF">ACAOBT_LOCUS18562</name>
</gene>
<dbReference type="InterPro" id="IPR018202">
    <property type="entry name" value="Ser_caboxypep_ser_AS"/>
</dbReference>
<dbReference type="PROSITE" id="PS00560">
    <property type="entry name" value="CARBOXYPEPT_SER_HIS"/>
    <property type="match status" value="1"/>
</dbReference>
<organism evidence="8 9">
    <name type="scientific">Acanthoscelides obtectus</name>
    <name type="common">Bean weevil</name>
    <name type="synonym">Bruchus obtectus</name>
    <dbReference type="NCBI Taxonomy" id="200917"/>
    <lineage>
        <taxon>Eukaryota</taxon>
        <taxon>Metazoa</taxon>
        <taxon>Ecdysozoa</taxon>
        <taxon>Arthropoda</taxon>
        <taxon>Hexapoda</taxon>
        <taxon>Insecta</taxon>
        <taxon>Pterygota</taxon>
        <taxon>Neoptera</taxon>
        <taxon>Endopterygota</taxon>
        <taxon>Coleoptera</taxon>
        <taxon>Polyphaga</taxon>
        <taxon>Cucujiformia</taxon>
        <taxon>Chrysomeloidea</taxon>
        <taxon>Chrysomelidae</taxon>
        <taxon>Bruchinae</taxon>
        <taxon>Bruchini</taxon>
        <taxon>Acanthoscelides</taxon>
    </lineage>
</organism>
<accession>A0A9P0L3B1</accession>
<evidence type="ECO:0000256" key="5">
    <source>
        <dbReference type="ARBA" id="ARBA00022801"/>
    </source>
</evidence>
<dbReference type="InterPro" id="IPR001563">
    <property type="entry name" value="Peptidase_S10"/>
</dbReference>
<dbReference type="PRINTS" id="PR00724">
    <property type="entry name" value="CRBOXYPTASEC"/>
</dbReference>
<dbReference type="EMBL" id="CAKOFQ010007047">
    <property type="protein sequence ID" value="CAH1988589.1"/>
    <property type="molecule type" value="Genomic_DNA"/>
</dbReference>
<dbReference type="AlphaFoldDB" id="A0A9P0L3B1"/>
<dbReference type="EC" id="3.4.16.-" evidence="7"/>
<dbReference type="InterPro" id="IPR033124">
    <property type="entry name" value="Ser_caboxypep_his_AS"/>
</dbReference>
<evidence type="ECO:0000256" key="3">
    <source>
        <dbReference type="ARBA" id="ARBA00022670"/>
    </source>
</evidence>
<comment type="similarity">
    <text evidence="1 7">Belongs to the peptidase S10 family.</text>
</comment>
<dbReference type="PROSITE" id="PS00131">
    <property type="entry name" value="CARBOXYPEPT_SER_SER"/>
    <property type="match status" value="1"/>
</dbReference>
<dbReference type="PANTHER" id="PTHR11802:SF472">
    <property type="entry name" value="SERINE CARBOXYPEPTIDASE CPVL-RELATED"/>
    <property type="match status" value="1"/>
</dbReference>
<proteinExistence type="inferred from homology"/>
<evidence type="ECO:0000313" key="9">
    <source>
        <dbReference type="Proteomes" id="UP001152888"/>
    </source>
</evidence>
<dbReference type="Proteomes" id="UP001152888">
    <property type="component" value="Unassembled WGS sequence"/>
</dbReference>
<evidence type="ECO:0000256" key="1">
    <source>
        <dbReference type="ARBA" id="ARBA00009431"/>
    </source>
</evidence>
<feature type="signal peptide" evidence="7">
    <location>
        <begin position="1"/>
        <end position="16"/>
    </location>
</feature>
<dbReference type="SUPFAM" id="SSF53474">
    <property type="entry name" value="alpha/beta-Hydrolases"/>
    <property type="match status" value="1"/>
</dbReference>
<dbReference type="PANTHER" id="PTHR11802">
    <property type="entry name" value="SERINE PROTEASE FAMILY S10 SERINE CARBOXYPEPTIDASE"/>
    <property type="match status" value="1"/>
</dbReference>
<evidence type="ECO:0000313" key="8">
    <source>
        <dbReference type="EMBL" id="CAH1988589.1"/>
    </source>
</evidence>
<keyword evidence="9" id="KW-1185">Reference proteome</keyword>
<dbReference type="FunFam" id="3.40.50.1820:FF:000096">
    <property type="entry name" value="Carboxypeptidase vitellogenic-like"/>
    <property type="match status" value="1"/>
</dbReference>
<feature type="chain" id="PRO_5040535166" description="Carboxypeptidase" evidence="7">
    <location>
        <begin position="17"/>
        <end position="487"/>
    </location>
</feature>
<evidence type="ECO:0000256" key="7">
    <source>
        <dbReference type="RuleBase" id="RU361156"/>
    </source>
</evidence>
<evidence type="ECO:0000256" key="2">
    <source>
        <dbReference type="ARBA" id="ARBA00022645"/>
    </source>
</evidence>
<evidence type="ECO:0000256" key="4">
    <source>
        <dbReference type="ARBA" id="ARBA00022729"/>
    </source>
</evidence>
<dbReference type="InterPro" id="IPR029058">
    <property type="entry name" value="AB_hydrolase_fold"/>
</dbReference>
<keyword evidence="3 7" id="KW-0645">Protease</keyword>